<keyword evidence="10" id="KW-1133">Transmembrane helix</keyword>
<dbReference type="SMART" id="SM00387">
    <property type="entry name" value="HATPase_c"/>
    <property type="match status" value="1"/>
</dbReference>
<dbReference type="InterPro" id="IPR036097">
    <property type="entry name" value="HisK_dim/P_sf"/>
</dbReference>
<proteinExistence type="predicted"/>
<dbReference type="CDD" id="cd00075">
    <property type="entry name" value="HATPase"/>
    <property type="match status" value="1"/>
</dbReference>
<dbReference type="GO" id="GO:0030295">
    <property type="term" value="F:protein kinase activator activity"/>
    <property type="evidence" value="ECO:0007669"/>
    <property type="project" value="TreeGrafter"/>
</dbReference>
<dbReference type="FunFam" id="3.30.565.10:FF:000006">
    <property type="entry name" value="Sensor histidine kinase WalK"/>
    <property type="match status" value="1"/>
</dbReference>
<comment type="subcellular location">
    <subcellularLocation>
        <location evidence="2">Membrane</location>
    </subcellularLocation>
</comment>
<keyword evidence="6" id="KW-0547">Nucleotide-binding</keyword>
<evidence type="ECO:0000256" key="4">
    <source>
        <dbReference type="ARBA" id="ARBA00022553"/>
    </source>
</evidence>
<evidence type="ECO:0000256" key="7">
    <source>
        <dbReference type="ARBA" id="ARBA00022777"/>
    </source>
</evidence>
<dbReference type="Pfam" id="PF02518">
    <property type="entry name" value="HATPase_c"/>
    <property type="match status" value="1"/>
</dbReference>
<evidence type="ECO:0000256" key="6">
    <source>
        <dbReference type="ARBA" id="ARBA00022741"/>
    </source>
</evidence>
<dbReference type="InterPro" id="IPR003660">
    <property type="entry name" value="HAMP_dom"/>
</dbReference>
<dbReference type="EMBL" id="FJNE01000011">
    <property type="protein sequence ID" value="CZR01650.1"/>
    <property type="molecule type" value="Genomic_DNA"/>
</dbReference>
<dbReference type="PANTHER" id="PTHR42878:SF7">
    <property type="entry name" value="SENSOR HISTIDINE KINASE GLRK"/>
    <property type="match status" value="1"/>
</dbReference>
<feature type="transmembrane region" description="Helical" evidence="10">
    <location>
        <begin position="6"/>
        <end position="27"/>
    </location>
</feature>
<keyword evidence="14" id="KW-1185">Reference proteome</keyword>
<reference evidence="13 14" key="1">
    <citation type="submission" date="2016-02" db="EMBL/GenBank/DDBJ databases">
        <authorList>
            <person name="Wen L."/>
            <person name="He K."/>
            <person name="Yang H."/>
        </authorList>
    </citation>
    <scope>NUCLEOTIDE SEQUENCE [LARGE SCALE GENOMIC DNA]</scope>
    <source>
        <strain evidence="13">Trichococcus palustris</strain>
    </source>
</reference>
<dbReference type="InterPro" id="IPR050351">
    <property type="entry name" value="BphY/WalK/GraS-like"/>
</dbReference>
<sequence length="461" mass="51217">MKRTIGWQLIFSFLAISVVSVGLFGWLSMRIMNDHFKAYVSLRQTEEITAFTGQLEQAFAGGGSWDKTVLSTIGTDALKSNIILKVYDAGGQLIWAPSAEEEKTLQQTGSHMMQMNDMMGGEESGYTLATTKLYDGGKEIGSLAIGTIGPYAYTEHDRQFMTDVKNNFLIVALLTLVLSILFAGWVARQLSRPVVKVSDFTKEIAKGNYADQVPQETKIVEIDELIHSVNQLSHQLEDQQAIRNRLSSDISHEIRTPLTTLKGNLEAMLDGIWEITENRLRICYDEVNRISRLIGDIDRINEIESHHEKLTISSFDLQELSKKIMTNFASAVGQKNIALSVSGERVMIAADRDKISQVLTNLLSNAIKFTPENGEIEIETRKQGEQAILKVSDNGIGISLDDQEKIFERFYMTEPSRNSKLGGQGIGLAIVKSIVKKHKGTVRVESDPGKGATFIVSLPLE</sequence>
<keyword evidence="7" id="KW-0418">Kinase</keyword>
<gene>
    <name evidence="13" type="ORF">Tpal_2662</name>
</gene>
<keyword evidence="8" id="KW-0067">ATP-binding</keyword>
<keyword evidence="10" id="KW-0472">Membrane</keyword>
<dbReference type="GO" id="GO:0007234">
    <property type="term" value="P:osmosensory signaling via phosphorelay pathway"/>
    <property type="evidence" value="ECO:0007669"/>
    <property type="project" value="TreeGrafter"/>
</dbReference>
<keyword evidence="5" id="KW-0808">Transferase</keyword>
<dbReference type="Gene3D" id="1.10.287.130">
    <property type="match status" value="1"/>
</dbReference>
<dbReference type="Gene3D" id="3.30.565.10">
    <property type="entry name" value="Histidine kinase-like ATPase, C-terminal domain"/>
    <property type="match status" value="1"/>
</dbReference>
<dbReference type="Gene3D" id="6.10.340.10">
    <property type="match status" value="1"/>
</dbReference>
<dbReference type="SMART" id="SM00388">
    <property type="entry name" value="HisKA"/>
    <property type="match status" value="1"/>
</dbReference>
<dbReference type="RefSeq" id="WP_087034164.1">
    <property type="nucleotide sequence ID" value="NZ_FJNE01000011.1"/>
</dbReference>
<dbReference type="GO" id="GO:0000156">
    <property type="term" value="F:phosphorelay response regulator activity"/>
    <property type="evidence" value="ECO:0007669"/>
    <property type="project" value="TreeGrafter"/>
</dbReference>
<evidence type="ECO:0000313" key="14">
    <source>
        <dbReference type="Proteomes" id="UP000242754"/>
    </source>
</evidence>
<dbReference type="EC" id="2.7.13.3" evidence="3"/>
<evidence type="ECO:0000256" key="9">
    <source>
        <dbReference type="ARBA" id="ARBA00023012"/>
    </source>
</evidence>
<evidence type="ECO:0000256" key="1">
    <source>
        <dbReference type="ARBA" id="ARBA00000085"/>
    </source>
</evidence>
<evidence type="ECO:0000259" key="12">
    <source>
        <dbReference type="PROSITE" id="PS50885"/>
    </source>
</evidence>
<evidence type="ECO:0000256" key="2">
    <source>
        <dbReference type="ARBA" id="ARBA00004370"/>
    </source>
</evidence>
<dbReference type="CDD" id="cd06225">
    <property type="entry name" value="HAMP"/>
    <property type="match status" value="1"/>
</dbReference>
<dbReference type="SUPFAM" id="SSF47384">
    <property type="entry name" value="Homodimeric domain of signal transducing histidine kinase"/>
    <property type="match status" value="1"/>
</dbReference>
<dbReference type="PRINTS" id="PR00344">
    <property type="entry name" value="BCTRLSENSOR"/>
</dbReference>
<dbReference type="InterPro" id="IPR036890">
    <property type="entry name" value="HATPase_C_sf"/>
</dbReference>
<dbReference type="SMART" id="SM00304">
    <property type="entry name" value="HAMP"/>
    <property type="match status" value="1"/>
</dbReference>
<dbReference type="Pfam" id="PF00672">
    <property type="entry name" value="HAMP"/>
    <property type="match status" value="1"/>
</dbReference>
<evidence type="ECO:0000259" key="11">
    <source>
        <dbReference type="PROSITE" id="PS50109"/>
    </source>
</evidence>
<dbReference type="PROSITE" id="PS50109">
    <property type="entry name" value="HIS_KIN"/>
    <property type="match status" value="1"/>
</dbReference>
<evidence type="ECO:0000256" key="5">
    <source>
        <dbReference type="ARBA" id="ARBA00022679"/>
    </source>
</evidence>
<name>A0A143Z2E9_9LACT</name>
<dbReference type="InterPro" id="IPR004358">
    <property type="entry name" value="Sig_transdc_His_kin-like_C"/>
</dbReference>
<feature type="transmembrane region" description="Helical" evidence="10">
    <location>
        <begin position="168"/>
        <end position="187"/>
    </location>
</feature>
<feature type="domain" description="HAMP" evidence="12">
    <location>
        <begin position="188"/>
        <end position="241"/>
    </location>
</feature>
<dbReference type="InterPro" id="IPR005467">
    <property type="entry name" value="His_kinase_dom"/>
</dbReference>
<dbReference type="OrthoDB" id="9813151at2"/>
<accession>A0A143Z2E9</accession>
<protein>
    <recommendedName>
        <fullName evidence="3">histidine kinase</fullName>
        <ecNumber evidence="3">2.7.13.3</ecNumber>
    </recommendedName>
</protein>
<feature type="domain" description="Histidine kinase" evidence="11">
    <location>
        <begin position="249"/>
        <end position="461"/>
    </location>
</feature>
<evidence type="ECO:0000256" key="10">
    <source>
        <dbReference type="SAM" id="Phobius"/>
    </source>
</evidence>
<dbReference type="CDD" id="cd00082">
    <property type="entry name" value="HisKA"/>
    <property type="match status" value="1"/>
</dbReference>
<keyword evidence="4" id="KW-0597">Phosphoprotein</keyword>
<evidence type="ECO:0000256" key="3">
    <source>
        <dbReference type="ARBA" id="ARBA00012438"/>
    </source>
</evidence>
<evidence type="ECO:0000256" key="8">
    <source>
        <dbReference type="ARBA" id="ARBA00022840"/>
    </source>
</evidence>
<dbReference type="PROSITE" id="PS50885">
    <property type="entry name" value="HAMP"/>
    <property type="match status" value="1"/>
</dbReference>
<dbReference type="Proteomes" id="UP000242754">
    <property type="component" value="Unassembled WGS sequence"/>
</dbReference>
<organism evidence="13 14">
    <name type="scientific">Trichococcus palustris</name>
    <dbReference type="NCBI Taxonomy" id="140314"/>
    <lineage>
        <taxon>Bacteria</taxon>
        <taxon>Bacillati</taxon>
        <taxon>Bacillota</taxon>
        <taxon>Bacilli</taxon>
        <taxon>Lactobacillales</taxon>
        <taxon>Carnobacteriaceae</taxon>
        <taxon>Trichococcus</taxon>
    </lineage>
</organism>
<keyword evidence="9" id="KW-0902">Two-component regulatory system</keyword>
<dbReference type="SUPFAM" id="SSF55874">
    <property type="entry name" value="ATPase domain of HSP90 chaperone/DNA topoisomerase II/histidine kinase"/>
    <property type="match status" value="1"/>
</dbReference>
<dbReference type="GO" id="GO:0016020">
    <property type="term" value="C:membrane"/>
    <property type="evidence" value="ECO:0007669"/>
    <property type="project" value="UniProtKB-SubCell"/>
</dbReference>
<dbReference type="PANTHER" id="PTHR42878">
    <property type="entry name" value="TWO-COMPONENT HISTIDINE KINASE"/>
    <property type="match status" value="1"/>
</dbReference>
<dbReference type="InterPro" id="IPR003594">
    <property type="entry name" value="HATPase_dom"/>
</dbReference>
<dbReference type="GO" id="GO:0000155">
    <property type="term" value="F:phosphorelay sensor kinase activity"/>
    <property type="evidence" value="ECO:0007669"/>
    <property type="project" value="InterPro"/>
</dbReference>
<dbReference type="AlphaFoldDB" id="A0A143Z2E9"/>
<dbReference type="SUPFAM" id="SSF158472">
    <property type="entry name" value="HAMP domain-like"/>
    <property type="match status" value="1"/>
</dbReference>
<keyword evidence="10" id="KW-0812">Transmembrane</keyword>
<evidence type="ECO:0000313" key="13">
    <source>
        <dbReference type="EMBL" id="CZR01650.1"/>
    </source>
</evidence>
<dbReference type="InterPro" id="IPR003661">
    <property type="entry name" value="HisK_dim/P_dom"/>
</dbReference>
<dbReference type="Pfam" id="PF00512">
    <property type="entry name" value="HisKA"/>
    <property type="match status" value="1"/>
</dbReference>
<comment type="catalytic activity">
    <reaction evidence="1">
        <text>ATP + protein L-histidine = ADP + protein N-phospho-L-histidine.</text>
        <dbReference type="EC" id="2.7.13.3"/>
    </reaction>
</comment>
<dbReference type="STRING" id="140314.SAMN04488076_1366"/>